<dbReference type="SUPFAM" id="SSF47090">
    <property type="entry name" value="PGBD-like"/>
    <property type="match status" value="1"/>
</dbReference>
<sequence length="368" mass="40784">MSNQIEKRLIVFKQYPLIKSTIIIAHESGNALNTGKNALENELTFMAQQALKGGAFVSHWVGGGGKIVQLSKTGFVQYGAGANANAYAYAQVELARTSDPLIFKKDYLAYVWLLKKLANEAGIPRTLNTGKTLKEKGIKTHHWVSIHLGGTNHRDPDDYLASFGISLNQFAFDLDNYKKEDSLVSNLKNETHIVKFGDTLWSIAKKNKTTVTWLKKLNQLSSDQIQIGTVLLLTKHQAHLPSANHSLKERRDIIKQIQKNCGTIVDGVFGPNTKKALLCLFQETIRTEIDGLWGPKTASLVRNIQLGTSGNDVYAVQAMLFGRGYEIVGIPNRLAGRSTKQAILLFQKERHLICDGIAGKKTLALLFQ</sequence>
<dbReference type="SMART" id="SM00644">
    <property type="entry name" value="Ami_2"/>
    <property type="match status" value="1"/>
</dbReference>
<dbReference type="AlphaFoldDB" id="A0A1X7NBF7"/>
<dbReference type="Proteomes" id="UP000193435">
    <property type="component" value="Unassembled WGS sequence"/>
</dbReference>
<dbReference type="PROSITE" id="PS51782">
    <property type="entry name" value="LYSM"/>
    <property type="match status" value="1"/>
</dbReference>
<evidence type="ECO:0000259" key="1">
    <source>
        <dbReference type="PROSITE" id="PS51782"/>
    </source>
</evidence>
<evidence type="ECO:0000313" key="2">
    <source>
        <dbReference type="EMBL" id="SMH34962.1"/>
    </source>
</evidence>
<keyword evidence="3" id="KW-1185">Reference proteome</keyword>
<dbReference type="RefSeq" id="WP_090005148.1">
    <property type="nucleotide sequence ID" value="NZ_FOAH01000027.1"/>
</dbReference>
<name>A0A1X7NBF7_9LACT</name>
<dbReference type="InterPro" id="IPR036505">
    <property type="entry name" value="Amidase/PGRP_sf"/>
</dbReference>
<dbReference type="Pfam" id="PF01471">
    <property type="entry name" value="PG_binding_1"/>
    <property type="match status" value="1"/>
</dbReference>
<dbReference type="GO" id="GO:0008745">
    <property type="term" value="F:N-acetylmuramoyl-L-alanine amidase activity"/>
    <property type="evidence" value="ECO:0007669"/>
    <property type="project" value="InterPro"/>
</dbReference>
<dbReference type="STRING" id="1073423.SAMN04488700_1738"/>
<dbReference type="Pfam" id="PF01476">
    <property type="entry name" value="LysM"/>
    <property type="match status" value="1"/>
</dbReference>
<dbReference type="InterPro" id="IPR036365">
    <property type="entry name" value="PGBD-like_sf"/>
</dbReference>
<dbReference type="Gene3D" id="3.10.350.10">
    <property type="entry name" value="LysM domain"/>
    <property type="match status" value="1"/>
</dbReference>
<dbReference type="Gene3D" id="1.10.101.10">
    <property type="entry name" value="PGBD-like superfamily/PGBD"/>
    <property type="match status" value="2"/>
</dbReference>
<dbReference type="CDD" id="cd00118">
    <property type="entry name" value="LysM"/>
    <property type="match status" value="1"/>
</dbReference>
<proteinExistence type="predicted"/>
<dbReference type="SUPFAM" id="SSF55846">
    <property type="entry name" value="N-acetylmuramoyl-L-alanine amidase-like"/>
    <property type="match status" value="1"/>
</dbReference>
<dbReference type="InterPro" id="IPR018392">
    <property type="entry name" value="LysM"/>
</dbReference>
<dbReference type="SUPFAM" id="SSF54106">
    <property type="entry name" value="LysM domain"/>
    <property type="match status" value="1"/>
</dbReference>
<reference evidence="2 3" key="1">
    <citation type="submission" date="2017-04" db="EMBL/GenBank/DDBJ databases">
        <authorList>
            <person name="Afonso C.L."/>
            <person name="Miller P.J."/>
            <person name="Scott M.A."/>
            <person name="Spackman E."/>
            <person name="Goraichik I."/>
            <person name="Dimitrov K.M."/>
            <person name="Suarez D.L."/>
            <person name="Swayne D.E."/>
        </authorList>
    </citation>
    <scope>NUCLEOTIDE SEQUENCE [LARGE SCALE GENOMIC DNA]</scope>
    <source>
        <strain evidence="2 3">LMG26642</strain>
    </source>
</reference>
<evidence type="ECO:0000313" key="3">
    <source>
        <dbReference type="Proteomes" id="UP000193435"/>
    </source>
</evidence>
<protein>
    <submittedName>
        <fullName evidence="2">Putative peptidoglycan binding domain-containing protein</fullName>
    </submittedName>
</protein>
<feature type="domain" description="LysM" evidence="1">
    <location>
        <begin position="190"/>
        <end position="233"/>
    </location>
</feature>
<organism evidence="2 3">
    <name type="scientific">Carnobacterium iners</name>
    <dbReference type="NCBI Taxonomy" id="1073423"/>
    <lineage>
        <taxon>Bacteria</taxon>
        <taxon>Bacillati</taxon>
        <taxon>Bacillota</taxon>
        <taxon>Bacilli</taxon>
        <taxon>Lactobacillales</taxon>
        <taxon>Carnobacteriaceae</taxon>
        <taxon>Carnobacterium</taxon>
    </lineage>
</organism>
<dbReference type="OrthoDB" id="9816557at2"/>
<dbReference type="Gene3D" id="3.40.80.10">
    <property type="entry name" value="Peptidoglycan recognition protein-like"/>
    <property type="match status" value="1"/>
</dbReference>
<accession>A0A1X7NBF7</accession>
<dbReference type="InterPro" id="IPR002477">
    <property type="entry name" value="Peptidoglycan-bd-like"/>
</dbReference>
<dbReference type="GO" id="GO:0009253">
    <property type="term" value="P:peptidoglycan catabolic process"/>
    <property type="evidence" value="ECO:0007669"/>
    <property type="project" value="InterPro"/>
</dbReference>
<dbReference type="EMBL" id="FXBJ01000002">
    <property type="protein sequence ID" value="SMH34962.1"/>
    <property type="molecule type" value="Genomic_DNA"/>
</dbReference>
<dbReference type="InterPro" id="IPR036366">
    <property type="entry name" value="PGBDSf"/>
</dbReference>
<dbReference type="InterPro" id="IPR036779">
    <property type="entry name" value="LysM_dom_sf"/>
</dbReference>
<dbReference type="SMART" id="SM00257">
    <property type="entry name" value="LysM"/>
    <property type="match status" value="1"/>
</dbReference>
<gene>
    <name evidence="2" type="ORF">SAMN04488700_1738</name>
</gene>
<dbReference type="InterPro" id="IPR002502">
    <property type="entry name" value="Amidase_domain"/>
</dbReference>